<dbReference type="InterPro" id="IPR010819">
    <property type="entry name" value="AGE/CE"/>
</dbReference>
<evidence type="ECO:0000313" key="3">
    <source>
        <dbReference type="EMBL" id="QCI64076.1"/>
    </source>
</evidence>
<dbReference type="EMBL" id="CP039690">
    <property type="protein sequence ID" value="QCI64076.1"/>
    <property type="molecule type" value="Genomic_DNA"/>
</dbReference>
<name>A0A4D7B3A6_9HYPH</name>
<protein>
    <recommendedName>
        <fullName evidence="5">Mannose-6-phosphate isomerase</fullName>
    </recommendedName>
</protein>
<reference evidence="3 4" key="1">
    <citation type="submission" date="2019-04" db="EMBL/GenBank/DDBJ databases">
        <title>Phreatobacter aquaticus sp. nov.</title>
        <authorList>
            <person name="Choi A."/>
        </authorList>
    </citation>
    <scope>NUCLEOTIDE SEQUENCE [LARGE SCALE GENOMIC DNA]</scope>
    <source>
        <strain evidence="3 4">KCTC 52518</strain>
    </source>
</reference>
<comment type="similarity">
    <text evidence="1">Belongs to the N-acylglucosamine 2-epimerase family.</text>
</comment>
<keyword evidence="2" id="KW-0413">Isomerase</keyword>
<sequence>MTDRKSGGAAGVPTDIRAWLTQVLVPAWAAAVADPRRPGFVELMRPGFTPVLTERRTTLVTARLIYVFSHGHYLDPAGPGLAAARHGLDFLLGACRGPDGRFRHAVTAAGEVIDGRSDLYDLAFVLFGLGWYARASGDLSVLRVADDVAGFIEANLAHAAGGFAEDTLQTLPRRQNPHMHLLEAFLLLAEVAPESPWLGRATGMVDLLRAHLFDAETGSLGEFFTDDWRPAEGPSGAIREPGHHFEWCWLIHHYARLGGDASVLAMADRLFAFGRAHGLAAADPVGAAFDEIDRSGQVIKPSKRLWPQTELLKALTARLEFGRDDQAGAAIDQVLALIFRHYVEAGSGRWLNQLDAAGQPVSADVPVRVLYHLVFALAELARVRPEAGA</sequence>
<accession>A0A4D7B3A6</accession>
<dbReference type="KEGG" id="pstg:E8M01_07335"/>
<gene>
    <name evidence="3" type="ORF">E8M01_07335</name>
</gene>
<organism evidence="3 4">
    <name type="scientific">Phreatobacter stygius</name>
    <dbReference type="NCBI Taxonomy" id="1940610"/>
    <lineage>
        <taxon>Bacteria</taxon>
        <taxon>Pseudomonadati</taxon>
        <taxon>Pseudomonadota</taxon>
        <taxon>Alphaproteobacteria</taxon>
        <taxon>Hyphomicrobiales</taxon>
        <taxon>Phreatobacteraceae</taxon>
        <taxon>Phreatobacter</taxon>
    </lineage>
</organism>
<dbReference type="GO" id="GO:0016853">
    <property type="term" value="F:isomerase activity"/>
    <property type="evidence" value="ECO:0007669"/>
    <property type="project" value="UniProtKB-KW"/>
</dbReference>
<evidence type="ECO:0008006" key="5">
    <source>
        <dbReference type="Google" id="ProtNLM"/>
    </source>
</evidence>
<dbReference type="RefSeq" id="WP_136959532.1">
    <property type="nucleotide sequence ID" value="NZ_CP039690.1"/>
</dbReference>
<dbReference type="InterPro" id="IPR008928">
    <property type="entry name" value="6-hairpin_glycosidase_sf"/>
</dbReference>
<dbReference type="Gene3D" id="1.50.10.10">
    <property type="match status" value="1"/>
</dbReference>
<keyword evidence="4" id="KW-1185">Reference proteome</keyword>
<dbReference type="SUPFAM" id="SSF48208">
    <property type="entry name" value="Six-hairpin glycosidases"/>
    <property type="match status" value="1"/>
</dbReference>
<dbReference type="Proteomes" id="UP000298781">
    <property type="component" value="Chromosome"/>
</dbReference>
<dbReference type="PANTHER" id="PTHR15108">
    <property type="entry name" value="N-ACYLGLUCOSAMINE-2-EPIMERASE"/>
    <property type="match status" value="1"/>
</dbReference>
<dbReference type="InterPro" id="IPR012341">
    <property type="entry name" value="6hp_glycosidase-like_sf"/>
</dbReference>
<evidence type="ECO:0000313" key="4">
    <source>
        <dbReference type="Proteomes" id="UP000298781"/>
    </source>
</evidence>
<dbReference type="Pfam" id="PF07221">
    <property type="entry name" value="GlcNAc_2-epim"/>
    <property type="match status" value="1"/>
</dbReference>
<dbReference type="AlphaFoldDB" id="A0A4D7B3A6"/>
<proteinExistence type="inferred from homology"/>
<evidence type="ECO:0000256" key="1">
    <source>
        <dbReference type="ARBA" id="ARBA00008558"/>
    </source>
</evidence>
<evidence type="ECO:0000256" key="2">
    <source>
        <dbReference type="ARBA" id="ARBA00023235"/>
    </source>
</evidence>
<dbReference type="OrthoDB" id="9806359at2"/>
<dbReference type="GO" id="GO:0005975">
    <property type="term" value="P:carbohydrate metabolic process"/>
    <property type="evidence" value="ECO:0007669"/>
    <property type="project" value="InterPro"/>
</dbReference>